<keyword evidence="1" id="KW-1133">Transmembrane helix</keyword>
<proteinExistence type="predicted"/>
<feature type="transmembrane region" description="Helical" evidence="1">
    <location>
        <begin position="62"/>
        <end position="82"/>
    </location>
</feature>
<keyword evidence="1" id="KW-0812">Transmembrane</keyword>
<dbReference type="PATRIC" id="fig|121290.4.peg.1579"/>
<dbReference type="RefSeq" id="WP_068459005.1">
    <property type="nucleotide sequence ID" value="NZ_LMTR01000012.1"/>
</dbReference>
<reference evidence="2 3" key="1">
    <citation type="submission" date="2015-10" db="EMBL/GenBank/DDBJ databases">
        <title>Transcriptomic analysis of a linuron degrading triple-species bacterial consortium.</title>
        <authorList>
            <person name="Albers P."/>
        </authorList>
    </citation>
    <scope>NUCLEOTIDE SEQUENCE [LARGE SCALE GENOMIC DNA]</scope>
    <source>
        <strain evidence="2 3">WDL6</strain>
    </source>
</reference>
<dbReference type="EMBL" id="LMTR01000012">
    <property type="protein sequence ID" value="KWT72402.1"/>
    <property type="molecule type" value="Genomic_DNA"/>
</dbReference>
<keyword evidence="3" id="KW-1185">Reference proteome</keyword>
<evidence type="ECO:0000256" key="1">
    <source>
        <dbReference type="SAM" id="Phobius"/>
    </source>
</evidence>
<evidence type="ECO:0000313" key="3">
    <source>
        <dbReference type="Proteomes" id="UP000059074"/>
    </source>
</evidence>
<accession>A0A120CYE1</accession>
<dbReference type="Proteomes" id="UP000059074">
    <property type="component" value="Unassembled WGS sequence"/>
</dbReference>
<organism evidence="2 3">
    <name type="scientific">Hyphomicrobium sulfonivorans</name>
    <dbReference type="NCBI Taxonomy" id="121290"/>
    <lineage>
        <taxon>Bacteria</taxon>
        <taxon>Pseudomonadati</taxon>
        <taxon>Pseudomonadota</taxon>
        <taxon>Alphaproteobacteria</taxon>
        <taxon>Hyphomicrobiales</taxon>
        <taxon>Hyphomicrobiaceae</taxon>
        <taxon>Hyphomicrobium</taxon>
    </lineage>
</organism>
<sequence>MARFEVRRNTKGELNIFDSISGKECHISIRDGMTGPCVNFALGKIARMLNIQALTIRRLERLRLLVGLMGLGLTYLILLRILGL</sequence>
<keyword evidence="1" id="KW-0472">Membrane</keyword>
<protein>
    <submittedName>
        <fullName evidence="2">Uncharacterized protein</fullName>
    </submittedName>
</protein>
<comment type="caution">
    <text evidence="2">The sequence shown here is derived from an EMBL/GenBank/DDBJ whole genome shotgun (WGS) entry which is preliminary data.</text>
</comment>
<dbReference type="AlphaFoldDB" id="A0A120CYE1"/>
<gene>
    <name evidence="2" type="ORF">APY04_0196</name>
</gene>
<name>A0A120CYE1_HYPSL</name>
<evidence type="ECO:0000313" key="2">
    <source>
        <dbReference type="EMBL" id="KWT72402.1"/>
    </source>
</evidence>